<evidence type="ECO:0000313" key="3">
    <source>
        <dbReference type="Proteomes" id="UP000572817"/>
    </source>
</evidence>
<sequence>MKRSLDDCDDDDQDGAAWQHKPKRQRPGPPRPAPTPLPSPPSANASADDRVAAWVDSVSVSASPSASTATATTARDPRAYHRAITALKSSVLRPARVDIDPALSDAARLHLQPPSLPPPSRAALVAEVGHTLYKDTGAAFELGMAAEVDWEEPLYHALDEQAKRLGTGHLRCVRGCDWLAALKPMAYARKWPVSVPLKRPSSHAAALLTAAAPETWSTRWHAFWRGARLDPIRGLAQV</sequence>
<accession>A0A8H4NA11</accession>
<protein>
    <submittedName>
        <fullName evidence="2">Uncharacterized protein</fullName>
    </submittedName>
</protein>
<evidence type="ECO:0000256" key="1">
    <source>
        <dbReference type="SAM" id="MobiDB-lite"/>
    </source>
</evidence>
<proteinExistence type="predicted"/>
<organism evidence="2 3">
    <name type="scientific">Botryosphaeria dothidea</name>
    <dbReference type="NCBI Taxonomy" id="55169"/>
    <lineage>
        <taxon>Eukaryota</taxon>
        <taxon>Fungi</taxon>
        <taxon>Dikarya</taxon>
        <taxon>Ascomycota</taxon>
        <taxon>Pezizomycotina</taxon>
        <taxon>Dothideomycetes</taxon>
        <taxon>Dothideomycetes incertae sedis</taxon>
        <taxon>Botryosphaeriales</taxon>
        <taxon>Botryosphaeriaceae</taxon>
        <taxon>Botryosphaeria</taxon>
    </lineage>
</organism>
<evidence type="ECO:0000313" key="2">
    <source>
        <dbReference type="EMBL" id="KAF4311336.1"/>
    </source>
</evidence>
<reference evidence="2" key="1">
    <citation type="submission" date="2020-04" db="EMBL/GenBank/DDBJ databases">
        <title>Genome Assembly and Annotation of Botryosphaeria dothidea sdau 11-99, a Latent Pathogen of Apple Fruit Ring Rot in China.</title>
        <authorList>
            <person name="Yu C."/>
            <person name="Diao Y."/>
            <person name="Lu Q."/>
            <person name="Zhao J."/>
            <person name="Cui S."/>
            <person name="Peng C."/>
            <person name="He B."/>
            <person name="Liu H."/>
        </authorList>
    </citation>
    <scope>NUCLEOTIDE SEQUENCE [LARGE SCALE GENOMIC DNA]</scope>
    <source>
        <strain evidence="2">Sdau11-99</strain>
    </source>
</reference>
<comment type="caution">
    <text evidence="2">The sequence shown here is derived from an EMBL/GenBank/DDBJ whole genome shotgun (WGS) entry which is preliminary data.</text>
</comment>
<feature type="region of interest" description="Disordered" evidence="1">
    <location>
        <begin position="1"/>
        <end position="49"/>
    </location>
</feature>
<dbReference type="EMBL" id="WWBZ02000010">
    <property type="protein sequence ID" value="KAF4311336.1"/>
    <property type="molecule type" value="Genomic_DNA"/>
</dbReference>
<dbReference type="Proteomes" id="UP000572817">
    <property type="component" value="Unassembled WGS sequence"/>
</dbReference>
<dbReference type="AlphaFoldDB" id="A0A8H4NA11"/>
<name>A0A8H4NA11_9PEZI</name>
<gene>
    <name evidence="2" type="ORF">GTA08_BOTSDO13060</name>
</gene>
<keyword evidence="3" id="KW-1185">Reference proteome</keyword>
<feature type="compositionally biased region" description="Pro residues" evidence="1">
    <location>
        <begin position="27"/>
        <end position="41"/>
    </location>
</feature>